<evidence type="ECO:0000256" key="1">
    <source>
        <dbReference type="SAM" id="SignalP"/>
    </source>
</evidence>
<dbReference type="OrthoDB" id="8781957at2"/>
<sequence>MNTLNLNTSVQSKLLLAVAVLSASAAISLAFHNGATAKNTALSLHEAAVPQVVIVGQRMSPEQKLAYDLAPQEVAQVEIIGTRLSTEEKLAMDVADATSVKLAATRRKV</sequence>
<comment type="caution">
    <text evidence="2">The sequence shown here is derived from an EMBL/GenBank/DDBJ whole genome shotgun (WGS) entry which is preliminary data.</text>
</comment>
<protein>
    <submittedName>
        <fullName evidence="2">Uncharacterized protein</fullName>
    </submittedName>
</protein>
<keyword evidence="1" id="KW-0732">Signal</keyword>
<feature type="signal peptide" evidence="1">
    <location>
        <begin position="1"/>
        <end position="25"/>
    </location>
</feature>
<keyword evidence="3" id="KW-1185">Reference proteome</keyword>
<accession>A0A4V3AUV9</accession>
<dbReference type="EMBL" id="SMYL01000002">
    <property type="protein sequence ID" value="TDK66998.1"/>
    <property type="molecule type" value="Genomic_DNA"/>
</dbReference>
<dbReference type="RefSeq" id="WP_133325807.1">
    <property type="nucleotide sequence ID" value="NZ_SMYL01000002.1"/>
</dbReference>
<evidence type="ECO:0000313" key="2">
    <source>
        <dbReference type="EMBL" id="TDK66998.1"/>
    </source>
</evidence>
<organism evidence="2 3">
    <name type="scientific">Sapientia aquatica</name>
    <dbReference type="NCBI Taxonomy" id="1549640"/>
    <lineage>
        <taxon>Bacteria</taxon>
        <taxon>Pseudomonadati</taxon>
        <taxon>Pseudomonadota</taxon>
        <taxon>Betaproteobacteria</taxon>
        <taxon>Burkholderiales</taxon>
        <taxon>Oxalobacteraceae</taxon>
        <taxon>Sapientia</taxon>
    </lineage>
</organism>
<evidence type="ECO:0000313" key="3">
    <source>
        <dbReference type="Proteomes" id="UP000294829"/>
    </source>
</evidence>
<feature type="chain" id="PRO_5020519162" evidence="1">
    <location>
        <begin position="26"/>
        <end position="109"/>
    </location>
</feature>
<proteinExistence type="predicted"/>
<reference evidence="2 3" key="1">
    <citation type="submission" date="2019-03" db="EMBL/GenBank/DDBJ databases">
        <title>Sapientia aquatica gen. nov., sp. nov., isolated from a crater lake.</title>
        <authorList>
            <person name="Felfoldi T."/>
            <person name="Szabo A."/>
            <person name="Toth E."/>
            <person name="Schumann P."/>
            <person name="Keki Z."/>
            <person name="Marialigeti K."/>
            <person name="Mathe I."/>
        </authorList>
    </citation>
    <scope>NUCLEOTIDE SEQUENCE [LARGE SCALE GENOMIC DNA]</scope>
    <source>
        <strain evidence="2 3">SA-152</strain>
    </source>
</reference>
<gene>
    <name evidence="2" type="ORF">E2I14_04245</name>
</gene>
<name>A0A4V3AUV9_9BURK</name>
<dbReference type="Proteomes" id="UP000294829">
    <property type="component" value="Unassembled WGS sequence"/>
</dbReference>
<dbReference type="AlphaFoldDB" id="A0A4V3AUV9"/>